<dbReference type="Proteomes" id="UP000028926">
    <property type="component" value="Chromosome"/>
</dbReference>
<keyword evidence="1" id="KW-1133">Transmembrane helix</keyword>
<keyword evidence="1" id="KW-0472">Membrane</keyword>
<evidence type="ECO:0000256" key="1">
    <source>
        <dbReference type="SAM" id="Phobius"/>
    </source>
</evidence>
<gene>
    <name evidence="2" type="ORF">ID47_11475</name>
</gene>
<sequence>MDKIILDIDCWRHWTSEGAFPLEVNCLPRRFALYLNPLLYLSWAKAEKVEWSDFQQQTLLWLEKSPHQLLSSTYLCDLARGHPQGEILTLKGMKEIQVFKNETIAFQVSAKMPSSKIQNYLKRFDIIFTPSQTSLKQPTLLNLISSRQKILPQLQRQHQAYHTYLAVNVGATILCIILAMGAAASSIKWWHGLKQLQNSETQSVLTPDQQEQASLYQDFCHLTSSAQLPDWTAYQKFLAIWRQKIVITQIVYENNKMSCSFIMHPDYAPEIDQLIEWLDQNLPGSKLTEGEERNVDFHLSFTPA</sequence>
<feature type="transmembrane region" description="Helical" evidence="1">
    <location>
        <begin position="161"/>
        <end position="184"/>
    </location>
</feature>
<dbReference type="KEGG" id="paca:ID47_11475"/>
<dbReference type="STRING" id="91604.ID47_11475"/>
<dbReference type="eggNOG" id="ENOG5031BKA">
    <property type="taxonomic scope" value="Bacteria"/>
</dbReference>
<reference evidence="2 3" key="1">
    <citation type="submission" date="2014-07" db="EMBL/GenBank/DDBJ databases">
        <title>Comparative genomic insights into amoeba endosymbionts belonging to the families of Holosporaceae and Candidatus Midichloriaceae within Rickettsiales.</title>
        <authorList>
            <person name="Wang Z."/>
            <person name="Wu M."/>
        </authorList>
    </citation>
    <scope>NUCLEOTIDE SEQUENCE [LARGE SCALE GENOMIC DNA]</scope>
    <source>
        <strain evidence="2">PRA3</strain>
    </source>
</reference>
<dbReference type="EMBL" id="CP008941">
    <property type="protein sequence ID" value="AIK97218.1"/>
    <property type="molecule type" value="Genomic_DNA"/>
</dbReference>
<evidence type="ECO:0000313" key="2">
    <source>
        <dbReference type="EMBL" id="AIK97218.1"/>
    </source>
</evidence>
<organism evidence="2 3">
    <name type="scientific">Candidatus Odyssella acanthamoebae</name>
    <dbReference type="NCBI Taxonomy" id="91604"/>
    <lineage>
        <taxon>Bacteria</taxon>
        <taxon>Pseudomonadati</taxon>
        <taxon>Pseudomonadota</taxon>
        <taxon>Alphaproteobacteria</taxon>
        <taxon>Holosporales</taxon>
        <taxon>Candidatus Paracaedibacteraceae</taxon>
        <taxon>Candidatus Odyssella</taxon>
    </lineage>
</organism>
<dbReference type="OrthoDB" id="3806873at2"/>
<protein>
    <submittedName>
        <fullName evidence="2">Uncharacterized protein</fullName>
    </submittedName>
</protein>
<keyword evidence="1" id="KW-0812">Transmembrane</keyword>
<proteinExistence type="predicted"/>
<name>A0A077AZS6_9PROT</name>
<accession>A0A077AZS6</accession>
<keyword evidence="3" id="KW-1185">Reference proteome</keyword>
<dbReference type="HOGENOM" id="CLU_914281_0_0_5"/>
<dbReference type="AlphaFoldDB" id="A0A077AZS6"/>
<dbReference type="RefSeq" id="WP_038466500.1">
    <property type="nucleotide sequence ID" value="NZ_CP008941.1"/>
</dbReference>
<evidence type="ECO:0000313" key="3">
    <source>
        <dbReference type="Proteomes" id="UP000028926"/>
    </source>
</evidence>